<dbReference type="EMBL" id="JAZGSY010000029">
    <property type="protein sequence ID" value="KAL1842929.1"/>
    <property type="molecule type" value="Genomic_DNA"/>
</dbReference>
<proteinExistence type="inferred from homology"/>
<dbReference type="InterPro" id="IPR011335">
    <property type="entry name" value="Restrct_endonuc-II-like"/>
</dbReference>
<reference evidence="9 10" key="1">
    <citation type="journal article" date="2024" name="Commun. Biol.">
        <title>Comparative genomic analysis of thermophilic fungi reveals convergent evolutionary adaptations and gene losses.</title>
        <authorList>
            <person name="Steindorff A.S."/>
            <person name="Aguilar-Pontes M.V."/>
            <person name="Robinson A.J."/>
            <person name="Andreopoulos B."/>
            <person name="LaButti K."/>
            <person name="Kuo A."/>
            <person name="Mondo S."/>
            <person name="Riley R."/>
            <person name="Otillar R."/>
            <person name="Haridas S."/>
            <person name="Lipzen A."/>
            <person name="Grimwood J."/>
            <person name="Schmutz J."/>
            <person name="Clum A."/>
            <person name="Reid I.D."/>
            <person name="Moisan M.C."/>
            <person name="Butler G."/>
            <person name="Nguyen T.T.M."/>
            <person name="Dewar K."/>
            <person name="Conant G."/>
            <person name="Drula E."/>
            <person name="Henrissat B."/>
            <person name="Hansel C."/>
            <person name="Singer S."/>
            <person name="Hutchinson M.I."/>
            <person name="de Vries R.P."/>
            <person name="Natvig D.O."/>
            <person name="Powell A.J."/>
            <person name="Tsang A."/>
            <person name="Grigoriev I.V."/>
        </authorList>
    </citation>
    <scope>NUCLEOTIDE SEQUENCE [LARGE SCALE GENOMIC DNA]</scope>
    <source>
        <strain evidence="9 10">CBS 620.91</strain>
    </source>
</reference>
<sequence length="387" mass="41236">MDDDEYGDADDVLTALADAHANSSRQQQQPLPPQPRPVSRVQPIQQPVPQRLDRPPPPAATTSPAPGGSAAKPVQPTPQVLPTGGRGSGSSILVSPRQKGNPVLACLKSVPWEYSDILADYGLGLTTCALFLSLKYHRLHPEYIYTRIRNLQGKYNLRVLLTLVDIPNHEDSLRELSKTSVVNGVTVVLAWSAAEAARYLELYKAYEHAGFAAIRGQQAEGYAERLVEFVTVPRNINKADAVALVSSFGSLRHAVNATPDQISAVSGWGEKKVRAWCKAVEEPFRVRKGWRMKSQAQAGREVSSSRAQGAGRSTGREEDNKDEDALIAAAEAEGTSSGRPSKSAPSRETPAATGSGSSGSGGRSAEGGDEALSEGVAAALARLRNNG</sequence>
<evidence type="ECO:0000256" key="1">
    <source>
        <dbReference type="ARBA" id="ARBA00004123"/>
    </source>
</evidence>
<evidence type="ECO:0000259" key="8">
    <source>
        <dbReference type="Pfam" id="PF03834"/>
    </source>
</evidence>
<dbReference type="Gene3D" id="1.10.150.20">
    <property type="entry name" value="5' to 3' exonuclease, C-terminal subdomain"/>
    <property type="match status" value="1"/>
</dbReference>
<keyword evidence="5" id="KW-0234">DNA repair</keyword>
<organism evidence="9 10">
    <name type="scientific">Humicola insolens</name>
    <name type="common">Soft-rot fungus</name>
    <dbReference type="NCBI Taxonomy" id="85995"/>
    <lineage>
        <taxon>Eukaryota</taxon>
        <taxon>Fungi</taxon>
        <taxon>Dikarya</taxon>
        <taxon>Ascomycota</taxon>
        <taxon>Pezizomycotina</taxon>
        <taxon>Sordariomycetes</taxon>
        <taxon>Sordariomycetidae</taxon>
        <taxon>Sordariales</taxon>
        <taxon>Chaetomiaceae</taxon>
        <taxon>Mycothermus</taxon>
    </lineage>
</organism>
<keyword evidence="10" id="KW-1185">Reference proteome</keyword>
<dbReference type="InterPro" id="IPR047260">
    <property type="entry name" value="ERCC1-like_central_dom"/>
</dbReference>
<dbReference type="PANTHER" id="PTHR12749:SF0">
    <property type="entry name" value="DNA EXCISION REPAIR PROTEIN ERCC-1"/>
    <property type="match status" value="1"/>
</dbReference>
<dbReference type="SUPFAM" id="SSF47781">
    <property type="entry name" value="RuvA domain 2-like"/>
    <property type="match status" value="1"/>
</dbReference>
<accession>A0ABR3VM97</accession>
<feature type="compositionally biased region" description="Polar residues" evidence="7">
    <location>
        <begin position="334"/>
        <end position="346"/>
    </location>
</feature>
<dbReference type="Proteomes" id="UP001583172">
    <property type="component" value="Unassembled WGS sequence"/>
</dbReference>
<evidence type="ECO:0000256" key="4">
    <source>
        <dbReference type="ARBA" id="ARBA00023125"/>
    </source>
</evidence>
<evidence type="ECO:0000313" key="9">
    <source>
        <dbReference type="EMBL" id="KAL1842929.1"/>
    </source>
</evidence>
<dbReference type="Gene3D" id="3.40.50.10130">
    <property type="match status" value="1"/>
</dbReference>
<name>A0ABR3VM97_HUMIN</name>
<keyword evidence="3" id="KW-0227">DNA damage</keyword>
<dbReference type="InterPro" id="IPR010994">
    <property type="entry name" value="RuvA_2-like"/>
</dbReference>
<comment type="caution">
    <text evidence="9">The sequence shown here is derived from an EMBL/GenBank/DDBJ whole genome shotgun (WGS) entry which is preliminary data.</text>
</comment>
<evidence type="ECO:0000256" key="6">
    <source>
        <dbReference type="ARBA" id="ARBA00023242"/>
    </source>
</evidence>
<dbReference type="InterPro" id="IPR004579">
    <property type="entry name" value="ERCC1/RAD10/SWI10"/>
</dbReference>
<dbReference type="PANTHER" id="PTHR12749">
    <property type="entry name" value="EXCISION REPAIR CROSS-COMPLEMENTING 1 ERCC1"/>
    <property type="match status" value="1"/>
</dbReference>
<dbReference type="Pfam" id="PF03834">
    <property type="entry name" value="Rad10"/>
    <property type="match status" value="1"/>
</dbReference>
<evidence type="ECO:0000256" key="3">
    <source>
        <dbReference type="ARBA" id="ARBA00022763"/>
    </source>
</evidence>
<feature type="compositionally biased region" description="Acidic residues" evidence="7">
    <location>
        <begin position="1"/>
        <end position="11"/>
    </location>
</feature>
<feature type="domain" description="ERCC1-like central" evidence="8">
    <location>
        <begin position="91"/>
        <end position="204"/>
    </location>
</feature>
<keyword evidence="4" id="KW-0238">DNA-binding</keyword>
<feature type="compositionally biased region" description="Low complexity" evidence="7">
    <location>
        <begin position="37"/>
        <end position="50"/>
    </location>
</feature>
<feature type="region of interest" description="Disordered" evidence="7">
    <location>
        <begin position="291"/>
        <end position="373"/>
    </location>
</feature>
<keyword evidence="6" id="KW-0539">Nucleus</keyword>
<feature type="compositionally biased region" description="Polar residues" evidence="7">
    <location>
        <begin position="294"/>
        <end position="307"/>
    </location>
</feature>
<comment type="similarity">
    <text evidence="2">Belongs to the ERCC1/RAD10/SWI10 family.</text>
</comment>
<feature type="compositionally biased region" description="Low complexity" evidence="7">
    <location>
        <begin position="60"/>
        <end position="71"/>
    </location>
</feature>
<feature type="region of interest" description="Disordered" evidence="7">
    <location>
        <begin position="1"/>
        <end position="95"/>
    </location>
</feature>
<evidence type="ECO:0000256" key="5">
    <source>
        <dbReference type="ARBA" id="ARBA00023204"/>
    </source>
</evidence>
<evidence type="ECO:0000256" key="7">
    <source>
        <dbReference type="SAM" id="MobiDB-lite"/>
    </source>
</evidence>
<protein>
    <recommendedName>
        <fullName evidence="8">ERCC1-like central domain-containing protein</fullName>
    </recommendedName>
</protein>
<dbReference type="CDD" id="cd22325">
    <property type="entry name" value="ERCC1_C-like"/>
    <property type="match status" value="1"/>
</dbReference>
<comment type="subcellular location">
    <subcellularLocation>
        <location evidence="1">Nucleus</location>
    </subcellularLocation>
</comment>
<evidence type="ECO:0000256" key="2">
    <source>
        <dbReference type="ARBA" id="ARBA00008283"/>
    </source>
</evidence>
<dbReference type="SUPFAM" id="SSF52980">
    <property type="entry name" value="Restriction endonuclease-like"/>
    <property type="match status" value="1"/>
</dbReference>
<gene>
    <name evidence="9" type="ORF">VTJ49DRAFT_3717</name>
</gene>
<dbReference type="NCBIfam" id="TIGR00597">
    <property type="entry name" value="rad10"/>
    <property type="match status" value="1"/>
</dbReference>
<evidence type="ECO:0000313" key="10">
    <source>
        <dbReference type="Proteomes" id="UP001583172"/>
    </source>
</evidence>
<feature type="compositionally biased region" description="Gly residues" evidence="7">
    <location>
        <begin position="356"/>
        <end position="365"/>
    </location>
</feature>
<feature type="compositionally biased region" description="Low complexity" evidence="7">
    <location>
        <begin position="12"/>
        <end position="29"/>
    </location>
</feature>